<evidence type="ECO:0000313" key="8">
    <source>
        <dbReference type="Proteomes" id="UP001381693"/>
    </source>
</evidence>
<dbReference type="InterPro" id="IPR018485">
    <property type="entry name" value="FGGY_C"/>
</dbReference>
<dbReference type="GO" id="GO:0019150">
    <property type="term" value="F:D-ribulokinase activity"/>
    <property type="evidence" value="ECO:0007669"/>
    <property type="project" value="TreeGrafter"/>
</dbReference>
<organism evidence="7 8">
    <name type="scientific">Halocaridina rubra</name>
    <name type="common">Hawaiian red shrimp</name>
    <dbReference type="NCBI Taxonomy" id="373956"/>
    <lineage>
        <taxon>Eukaryota</taxon>
        <taxon>Metazoa</taxon>
        <taxon>Ecdysozoa</taxon>
        <taxon>Arthropoda</taxon>
        <taxon>Crustacea</taxon>
        <taxon>Multicrustacea</taxon>
        <taxon>Malacostraca</taxon>
        <taxon>Eumalacostraca</taxon>
        <taxon>Eucarida</taxon>
        <taxon>Decapoda</taxon>
        <taxon>Pleocyemata</taxon>
        <taxon>Caridea</taxon>
        <taxon>Atyoidea</taxon>
        <taxon>Atyidae</taxon>
        <taxon>Halocaridina</taxon>
    </lineage>
</organism>
<keyword evidence="3" id="KW-0418">Kinase</keyword>
<dbReference type="Gene3D" id="3.30.420.40">
    <property type="match status" value="1"/>
</dbReference>
<dbReference type="SUPFAM" id="SSF53067">
    <property type="entry name" value="Actin-like ATPase domain"/>
    <property type="match status" value="2"/>
</dbReference>
<dbReference type="GO" id="GO:0005737">
    <property type="term" value="C:cytoplasm"/>
    <property type="evidence" value="ECO:0007669"/>
    <property type="project" value="TreeGrafter"/>
</dbReference>
<dbReference type="Pfam" id="PF02782">
    <property type="entry name" value="FGGY_C"/>
    <property type="match status" value="1"/>
</dbReference>
<comment type="caution">
    <text evidence="7">The sequence shown here is derived from an EMBL/GenBank/DDBJ whole genome shotgun (WGS) entry which is preliminary data.</text>
</comment>
<protein>
    <recommendedName>
        <fullName evidence="4">FGGY carbohydrate kinase domain-containing protein</fullName>
    </recommendedName>
</protein>
<dbReference type="FunFam" id="3.30.420.40:FF:000101">
    <property type="entry name" value="FGGY carbohydrate kinase domain-containing protein"/>
    <property type="match status" value="1"/>
</dbReference>
<proteinExistence type="inferred from homology"/>
<dbReference type="InterPro" id="IPR006003">
    <property type="entry name" value="FGGY_RbtK-like"/>
</dbReference>
<dbReference type="GO" id="GO:0019321">
    <property type="term" value="P:pentose metabolic process"/>
    <property type="evidence" value="ECO:0007669"/>
    <property type="project" value="TreeGrafter"/>
</dbReference>
<feature type="domain" description="Carbohydrate kinase FGGY N-terminal" evidence="5">
    <location>
        <begin position="5"/>
        <end position="261"/>
    </location>
</feature>
<name>A0AAN8WQT1_HALRR</name>
<evidence type="ECO:0000259" key="5">
    <source>
        <dbReference type="Pfam" id="PF00370"/>
    </source>
</evidence>
<evidence type="ECO:0000256" key="1">
    <source>
        <dbReference type="ARBA" id="ARBA00009156"/>
    </source>
</evidence>
<reference evidence="7 8" key="1">
    <citation type="submission" date="2023-11" db="EMBL/GenBank/DDBJ databases">
        <title>Halocaridina rubra genome assembly.</title>
        <authorList>
            <person name="Smith C."/>
        </authorList>
    </citation>
    <scope>NUCLEOTIDE SEQUENCE [LARGE SCALE GENOMIC DNA]</scope>
    <source>
        <strain evidence="7">EP-1</strain>
        <tissue evidence="7">Whole</tissue>
    </source>
</reference>
<evidence type="ECO:0000256" key="2">
    <source>
        <dbReference type="ARBA" id="ARBA00022679"/>
    </source>
</evidence>
<dbReference type="Pfam" id="PF00370">
    <property type="entry name" value="FGGY_N"/>
    <property type="match status" value="1"/>
</dbReference>
<dbReference type="PANTHER" id="PTHR43435">
    <property type="entry name" value="RIBULOKINASE"/>
    <property type="match status" value="1"/>
</dbReference>
<dbReference type="InterPro" id="IPR043129">
    <property type="entry name" value="ATPase_NBD"/>
</dbReference>
<evidence type="ECO:0000256" key="3">
    <source>
        <dbReference type="ARBA" id="ARBA00022777"/>
    </source>
</evidence>
<dbReference type="AlphaFoldDB" id="A0AAN8WQT1"/>
<keyword evidence="2" id="KW-0808">Transferase</keyword>
<dbReference type="Proteomes" id="UP001381693">
    <property type="component" value="Unassembled WGS sequence"/>
</dbReference>
<keyword evidence="8" id="KW-1185">Reference proteome</keyword>
<feature type="domain" description="Carbohydrate kinase FGGY C-terminal" evidence="6">
    <location>
        <begin position="282"/>
        <end position="338"/>
    </location>
</feature>
<evidence type="ECO:0000256" key="4">
    <source>
        <dbReference type="ARBA" id="ARBA00074355"/>
    </source>
</evidence>
<feature type="non-terminal residue" evidence="7">
    <location>
        <position position="344"/>
    </location>
</feature>
<gene>
    <name evidence="7" type="ORF">SK128_024871</name>
</gene>
<comment type="similarity">
    <text evidence="1">Belongs to the FGGY kinase family.</text>
</comment>
<dbReference type="NCBIfam" id="TIGR01315">
    <property type="entry name" value="5C_CHO_kinase"/>
    <property type="match status" value="1"/>
</dbReference>
<dbReference type="PANTHER" id="PTHR43435:SF4">
    <property type="entry name" value="FGGY CARBOHYDRATE KINASE DOMAIN-CONTAINING PROTEIN"/>
    <property type="match status" value="1"/>
</dbReference>
<evidence type="ECO:0000313" key="7">
    <source>
        <dbReference type="EMBL" id="KAK7058756.1"/>
    </source>
</evidence>
<sequence>MGECYYIGVDVGTGSVRAALVAKNGAILKTKTEAISIHNPKPNFYEQDAEEIWQAVSHCVQDVTSDVDEKSKIHSIGFDATCSLVVVDINYNPVSVDINTGEKRYNIIMWMDHRAKLEADFINAKGHKVLKYVGGRISLEMQTPKLLWLKKNMKKTWGEAAYFLDLPDYLTMRATGKLSRSLCSVVCKWTYICDGASQGWDYDYFSSIGLEDLSKDCWNKIGTEILPPGSSCGNMTNEAASALGLSTKTVVATSLIDAHAGGLALVSAHATCQKDLIGRLGLVCGTSTCHMCVSNDPVFVEGVWGPYFSAMVPGCWLNEGGLSATGALVDHIIKNHSASKDYLE</sequence>
<dbReference type="EMBL" id="JAXCGZ010021108">
    <property type="protein sequence ID" value="KAK7058756.1"/>
    <property type="molecule type" value="Genomic_DNA"/>
</dbReference>
<accession>A0AAN8WQT1</accession>
<dbReference type="InterPro" id="IPR018484">
    <property type="entry name" value="FGGY_N"/>
</dbReference>
<evidence type="ECO:0000259" key="6">
    <source>
        <dbReference type="Pfam" id="PF02782"/>
    </source>
</evidence>